<evidence type="ECO:0000313" key="1">
    <source>
        <dbReference type="EMBL" id="CAG9834606.1"/>
    </source>
</evidence>
<keyword evidence="2" id="KW-1185">Reference proteome</keyword>
<proteinExistence type="predicted"/>
<dbReference type="AlphaFoldDB" id="A0A9N9SXZ0"/>
<dbReference type="PANTHER" id="PTHR45913:SF21">
    <property type="entry name" value="DUF4371 DOMAIN-CONTAINING PROTEIN"/>
    <property type="match status" value="1"/>
</dbReference>
<organism evidence="1 2">
    <name type="scientific">Diabrotica balteata</name>
    <name type="common">Banded cucumber beetle</name>
    <dbReference type="NCBI Taxonomy" id="107213"/>
    <lineage>
        <taxon>Eukaryota</taxon>
        <taxon>Metazoa</taxon>
        <taxon>Ecdysozoa</taxon>
        <taxon>Arthropoda</taxon>
        <taxon>Hexapoda</taxon>
        <taxon>Insecta</taxon>
        <taxon>Pterygota</taxon>
        <taxon>Neoptera</taxon>
        <taxon>Endopterygota</taxon>
        <taxon>Coleoptera</taxon>
        <taxon>Polyphaga</taxon>
        <taxon>Cucujiformia</taxon>
        <taxon>Chrysomeloidea</taxon>
        <taxon>Chrysomelidae</taxon>
        <taxon>Galerucinae</taxon>
        <taxon>Diabroticina</taxon>
        <taxon>Diabroticites</taxon>
        <taxon>Diabrotica</taxon>
    </lineage>
</organism>
<evidence type="ECO:0000313" key="2">
    <source>
        <dbReference type="Proteomes" id="UP001153709"/>
    </source>
</evidence>
<dbReference type="EMBL" id="OU898280">
    <property type="protein sequence ID" value="CAG9834606.1"/>
    <property type="molecule type" value="Genomic_DNA"/>
</dbReference>
<gene>
    <name evidence="1" type="ORF">DIABBA_LOCUS7898</name>
</gene>
<dbReference type="OrthoDB" id="6431883at2759"/>
<accession>A0A9N9SXZ0</accession>
<sequence length="100" mass="11569">MAVSMSQDVSVTRASYEICYLLGKHMKPFTDAEIVKECFINASNILFKKFGNKTHIISQIRQLQLSDSTCARRIEDILKHIFNHIINDLKNCKYVLEFSI</sequence>
<dbReference type="PANTHER" id="PTHR45913">
    <property type="entry name" value="EPM2A-INTERACTING PROTEIN 1"/>
    <property type="match status" value="1"/>
</dbReference>
<reference evidence="1" key="1">
    <citation type="submission" date="2022-01" db="EMBL/GenBank/DDBJ databases">
        <authorList>
            <person name="King R."/>
        </authorList>
    </citation>
    <scope>NUCLEOTIDE SEQUENCE</scope>
</reference>
<dbReference type="Proteomes" id="UP001153709">
    <property type="component" value="Chromosome 5"/>
</dbReference>
<protein>
    <submittedName>
        <fullName evidence="1">Uncharacterized protein</fullName>
    </submittedName>
</protein>
<name>A0A9N9SXZ0_DIABA</name>